<dbReference type="InterPro" id="IPR051542">
    <property type="entry name" value="Hydrogenase_cytochrome"/>
</dbReference>
<keyword evidence="8" id="KW-0249">Electron transport</keyword>
<keyword evidence="6 13" id="KW-0812">Transmembrane</keyword>
<feature type="transmembrane region" description="Helical" evidence="13">
    <location>
        <begin position="171"/>
        <end position="195"/>
    </location>
</feature>
<dbReference type="InParanoid" id="D9QID0"/>
<dbReference type="eggNOG" id="COG4117">
    <property type="taxonomic scope" value="Bacteria"/>
</dbReference>
<dbReference type="PRINTS" id="PR00161">
    <property type="entry name" value="NIHGNASECYTB"/>
</dbReference>
<dbReference type="RefSeq" id="WP_013267537.1">
    <property type="nucleotide sequence ID" value="NC_014375.1"/>
</dbReference>
<dbReference type="InterPro" id="IPR016174">
    <property type="entry name" value="Di-haem_cyt_TM"/>
</dbReference>
<dbReference type="GO" id="GO:0020037">
    <property type="term" value="F:heme binding"/>
    <property type="evidence" value="ECO:0007669"/>
    <property type="project" value="TreeGrafter"/>
</dbReference>
<evidence type="ECO:0000256" key="7">
    <source>
        <dbReference type="ARBA" id="ARBA00022723"/>
    </source>
</evidence>
<dbReference type="GO" id="GO:0022904">
    <property type="term" value="P:respiratory electron transport chain"/>
    <property type="evidence" value="ECO:0007669"/>
    <property type="project" value="InterPro"/>
</dbReference>
<evidence type="ECO:0000259" key="14">
    <source>
        <dbReference type="Pfam" id="PF01292"/>
    </source>
</evidence>
<proteinExistence type="inferred from homology"/>
<dbReference type="Gene3D" id="1.20.950.20">
    <property type="entry name" value="Transmembrane di-heme cytochromes, Chain C"/>
    <property type="match status" value="1"/>
</dbReference>
<keyword evidence="5" id="KW-0349">Heme</keyword>
<comment type="subcellular location">
    <subcellularLocation>
        <location evidence="1">Cell membrane</location>
        <topology evidence="1">Multi-pass membrane protein</topology>
    </subcellularLocation>
</comment>
<keyword evidence="9 13" id="KW-1133">Transmembrane helix</keyword>
<protein>
    <submittedName>
        <fullName evidence="15">Cytochrome b/b6 domain protein</fullName>
    </submittedName>
</protein>
<evidence type="ECO:0000256" key="10">
    <source>
        <dbReference type="ARBA" id="ARBA00023004"/>
    </source>
</evidence>
<evidence type="ECO:0000256" key="2">
    <source>
        <dbReference type="ARBA" id="ARBA00008622"/>
    </source>
</evidence>
<dbReference type="SUPFAM" id="SSF81342">
    <property type="entry name" value="Transmembrane di-heme cytochromes"/>
    <property type="match status" value="1"/>
</dbReference>
<evidence type="ECO:0000256" key="6">
    <source>
        <dbReference type="ARBA" id="ARBA00022692"/>
    </source>
</evidence>
<accession>D9QID0</accession>
<feature type="domain" description="Cytochrome b561 bacterial/Ni-hydrogenase" evidence="14">
    <location>
        <begin position="36"/>
        <end position="249"/>
    </location>
</feature>
<dbReference type="STRING" id="633149.Bresu_0118"/>
<dbReference type="GO" id="GO:0009055">
    <property type="term" value="F:electron transfer activity"/>
    <property type="evidence" value="ECO:0007669"/>
    <property type="project" value="InterPro"/>
</dbReference>
<evidence type="ECO:0000256" key="3">
    <source>
        <dbReference type="ARBA" id="ARBA00022448"/>
    </source>
</evidence>
<evidence type="ECO:0000256" key="13">
    <source>
        <dbReference type="SAM" id="Phobius"/>
    </source>
</evidence>
<evidence type="ECO:0000313" key="15">
    <source>
        <dbReference type="EMBL" id="ADK99432.1"/>
    </source>
</evidence>
<dbReference type="InterPro" id="IPR000516">
    <property type="entry name" value="Ni-dep_Hydgase_cyt-B"/>
</dbReference>
<name>D9QID0_BRESC</name>
<keyword evidence="11 13" id="KW-0472">Membrane</keyword>
<feature type="region of interest" description="Disordered" evidence="12">
    <location>
        <begin position="1"/>
        <end position="29"/>
    </location>
</feature>
<reference evidence="16" key="1">
    <citation type="journal article" date="2011" name="J. Bacteriol.">
        <title>Genome sequences of eight morphologically diverse alphaproteobacteria.</title>
        <authorList>
            <consortium name="US DOE Joint Genome Institute"/>
            <person name="Brown P.J."/>
            <person name="Kysela D.T."/>
            <person name="Buechlein A."/>
            <person name="Hemmerich C."/>
            <person name="Brun Y.V."/>
        </authorList>
    </citation>
    <scope>NUCLEOTIDE SEQUENCE [LARGE SCALE GENOMIC DNA]</scope>
    <source>
        <strain evidence="16">ATCC 15264 / DSM 4735 / LMG 14903 / NBRC 16000 / CB 81</strain>
    </source>
</reference>
<dbReference type="GO" id="GO:0005506">
    <property type="term" value="F:iron ion binding"/>
    <property type="evidence" value="ECO:0007669"/>
    <property type="project" value="InterPro"/>
</dbReference>
<dbReference type="EMBL" id="CP002102">
    <property type="protein sequence ID" value="ADK99432.1"/>
    <property type="molecule type" value="Genomic_DNA"/>
</dbReference>
<feature type="transmembrane region" description="Helical" evidence="13">
    <location>
        <begin position="45"/>
        <end position="64"/>
    </location>
</feature>
<gene>
    <name evidence="15" type="ordered locus">Bresu_0118</name>
</gene>
<evidence type="ECO:0000256" key="12">
    <source>
        <dbReference type="SAM" id="MobiDB-lite"/>
    </source>
</evidence>
<dbReference type="BioCyc" id="BSUB633149:G1GM8-118-MONOMER"/>
<evidence type="ECO:0000313" key="16">
    <source>
        <dbReference type="Proteomes" id="UP000002696"/>
    </source>
</evidence>
<dbReference type="InterPro" id="IPR011577">
    <property type="entry name" value="Cyt_b561_bac/Ni-Hgenase"/>
</dbReference>
<dbReference type="HOGENOM" id="CLU_075520_1_1_5"/>
<sequence>MTDGTLDASPGEIASGPPGDGHADRPLPGGRTDTYRHPPLVRINHWLNVTAIVILLMSGANILLAHPHLYWGVRSTFADPWLSIPAIPNWLLIPQGRNLAEARTWHFFFAWVFVINGLIYLAYGFVSKRFGRRLWPTSDELKGTWASVKEHARFHFPKDEEARNYNVIQKLTYVSIILVILPMMLITGLSMSPGFNAVGGFLLDIMGGRQSARTLHFISAGLIVGFIVIHVFLVVWTGFVNNMRAMITGWFVLEPSDHTKGDGA</sequence>
<dbReference type="OrthoDB" id="9781740at2"/>
<keyword evidence="16" id="KW-1185">Reference proteome</keyword>
<organism evidence="15 16">
    <name type="scientific">Brevundimonas subvibrioides (strain ATCC 15264 / DSM 4735 / LMG 14903 / NBRC 16000 / CB 81)</name>
    <name type="common">Caulobacter subvibrioides</name>
    <dbReference type="NCBI Taxonomy" id="633149"/>
    <lineage>
        <taxon>Bacteria</taxon>
        <taxon>Pseudomonadati</taxon>
        <taxon>Pseudomonadota</taxon>
        <taxon>Alphaproteobacteria</taxon>
        <taxon>Caulobacterales</taxon>
        <taxon>Caulobacteraceae</taxon>
        <taxon>Brevundimonas</taxon>
    </lineage>
</organism>
<dbReference type="PANTHER" id="PTHR30485:SF1">
    <property type="entry name" value="CYTOCHROME YDHU-RELATED"/>
    <property type="match status" value="1"/>
</dbReference>
<evidence type="ECO:0000256" key="11">
    <source>
        <dbReference type="ARBA" id="ARBA00023136"/>
    </source>
</evidence>
<evidence type="ECO:0000256" key="9">
    <source>
        <dbReference type="ARBA" id="ARBA00022989"/>
    </source>
</evidence>
<evidence type="ECO:0000256" key="8">
    <source>
        <dbReference type="ARBA" id="ARBA00022982"/>
    </source>
</evidence>
<dbReference type="KEGG" id="bsb:Bresu_0118"/>
<keyword evidence="7" id="KW-0479">Metal-binding</keyword>
<keyword evidence="4" id="KW-1003">Cell membrane</keyword>
<dbReference type="GO" id="GO:0005886">
    <property type="term" value="C:plasma membrane"/>
    <property type="evidence" value="ECO:0007669"/>
    <property type="project" value="UniProtKB-SubCell"/>
</dbReference>
<evidence type="ECO:0000256" key="4">
    <source>
        <dbReference type="ARBA" id="ARBA00022475"/>
    </source>
</evidence>
<feature type="transmembrane region" description="Helical" evidence="13">
    <location>
        <begin position="215"/>
        <end position="236"/>
    </location>
</feature>
<dbReference type="Proteomes" id="UP000002696">
    <property type="component" value="Chromosome"/>
</dbReference>
<dbReference type="Pfam" id="PF01292">
    <property type="entry name" value="Ni_hydr_CYTB"/>
    <property type="match status" value="1"/>
</dbReference>
<evidence type="ECO:0000256" key="1">
    <source>
        <dbReference type="ARBA" id="ARBA00004651"/>
    </source>
</evidence>
<dbReference type="AlphaFoldDB" id="D9QID0"/>
<evidence type="ECO:0000256" key="5">
    <source>
        <dbReference type="ARBA" id="ARBA00022617"/>
    </source>
</evidence>
<keyword evidence="3" id="KW-0813">Transport</keyword>
<dbReference type="PANTHER" id="PTHR30485">
    <property type="entry name" value="NI/FE-HYDROGENASE 1 B-TYPE CYTOCHROME SUBUNIT"/>
    <property type="match status" value="1"/>
</dbReference>
<keyword evidence="10" id="KW-0408">Iron</keyword>
<comment type="similarity">
    <text evidence="2">Belongs to the HupC/HyaC/HydC family.</text>
</comment>
<feature type="transmembrane region" description="Helical" evidence="13">
    <location>
        <begin position="105"/>
        <end position="126"/>
    </location>
</feature>